<dbReference type="PANTHER" id="PTHR15462">
    <property type="entry name" value="SERINE PROTEASE"/>
    <property type="match status" value="1"/>
</dbReference>
<dbReference type="EMBL" id="WBMO01000005">
    <property type="protein sequence ID" value="MDV2478515.1"/>
    <property type="molecule type" value="Genomic_DNA"/>
</dbReference>
<accession>A0ABU3WWY8</accession>
<name>A0ABU3WWY8_9NOCA</name>
<evidence type="ECO:0000313" key="9">
    <source>
        <dbReference type="EMBL" id="MDV2478515.1"/>
    </source>
</evidence>
<evidence type="ECO:0000256" key="4">
    <source>
        <dbReference type="ARBA" id="ARBA00022801"/>
    </source>
</evidence>
<dbReference type="InterPro" id="IPR008256">
    <property type="entry name" value="Peptidase_S1B"/>
</dbReference>
<dbReference type="InterPro" id="IPR009003">
    <property type="entry name" value="Peptidase_S1_PA"/>
</dbReference>
<feature type="region of interest" description="Disordered" evidence="7">
    <location>
        <begin position="1"/>
        <end position="75"/>
    </location>
</feature>
<evidence type="ECO:0000256" key="7">
    <source>
        <dbReference type="SAM" id="MobiDB-lite"/>
    </source>
</evidence>
<evidence type="ECO:0000256" key="1">
    <source>
        <dbReference type="ARBA" id="ARBA00008764"/>
    </source>
</evidence>
<dbReference type="InterPro" id="IPR000126">
    <property type="entry name" value="V8_ser_AS"/>
</dbReference>
<proteinExistence type="inferred from homology"/>
<dbReference type="InterPro" id="IPR028301">
    <property type="entry name" value="V8_his_AS"/>
</dbReference>
<dbReference type="PROSITE" id="PS00672">
    <property type="entry name" value="V8_HIS"/>
    <property type="match status" value="1"/>
</dbReference>
<dbReference type="Proteomes" id="UP001275440">
    <property type="component" value="Unassembled WGS sequence"/>
</dbReference>
<sequence>MTATLPAVHNGAVTTADPSAETSPASHTLPESALAQSPPSSGPPGALADITGSGAESLAGYSGTPAAPGSGLQELLRMNPPDAAEATWGPAPAGQPALESVILPDDRVQIGDTTIYPWRVHSYLLIELTNGTWASGTGFFIGPHTVITAGHCVFVRGTGPGSGWVRSVTVMPGRNGSSLPFGSVAVSGGGLRSVQGWTQNGDSNWDIGALILPTNLGEQTGWLGFGAYDDNTLMSSIANIAGYPADKPTGTQWYHSRRLSSVAAQRISYEVDTYGGQSGSAVYRLVNGQRHAFGIHTNGVSPGVPVNSGVRITGPVFDRLKAWKA</sequence>
<keyword evidence="4 6" id="KW-0378">Hydrolase</keyword>
<evidence type="ECO:0000313" key="10">
    <source>
        <dbReference type="Proteomes" id="UP001275440"/>
    </source>
</evidence>
<comment type="caution">
    <text evidence="9">The sequence shown here is derived from an EMBL/GenBank/DDBJ whole genome shotgun (WGS) entry which is preliminary data.</text>
</comment>
<dbReference type="Gene3D" id="2.40.10.10">
    <property type="entry name" value="Trypsin-like serine proteases"/>
    <property type="match status" value="2"/>
</dbReference>
<dbReference type="InterPro" id="IPR001254">
    <property type="entry name" value="Trypsin_dom"/>
</dbReference>
<keyword evidence="2 6" id="KW-0645">Protease</keyword>
<evidence type="ECO:0000256" key="6">
    <source>
        <dbReference type="RuleBase" id="RU004296"/>
    </source>
</evidence>
<keyword evidence="5 6" id="KW-0720">Serine protease</keyword>
<dbReference type="EC" id="3.4.21.-" evidence="6"/>
<dbReference type="InterPro" id="IPR050966">
    <property type="entry name" value="Glutamyl_endopeptidase"/>
</dbReference>
<protein>
    <recommendedName>
        <fullName evidence="6">Serine protease</fullName>
        <ecNumber evidence="6">3.4.21.-</ecNumber>
    </recommendedName>
</protein>
<feature type="compositionally biased region" description="Polar residues" evidence="7">
    <location>
        <begin position="12"/>
        <end position="26"/>
    </location>
</feature>
<organism evidence="9 10">
    <name type="scientific">Rhodococcus zopfii</name>
    <dbReference type="NCBI Taxonomy" id="43772"/>
    <lineage>
        <taxon>Bacteria</taxon>
        <taxon>Bacillati</taxon>
        <taxon>Actinomycetota</taxon>
        <taxon>Actinomycetes</taxon>
        <taxon>Mycobacteriales</taxon>
        <taxon>Nocardiaceae</taxon>
        <taxon>Rhodococcus</taxon>
    </lineage>
</organism>
<evidence type="ECO:0000256" key="2">
    <source>
        <dbReference type="ARBA" id="ARBA00022670"/>
    </source>
</evidence>
<dbReference type="SUPFAM" id="SSF50494">
    <property type="entry name" value="Trypsin-like serine proteases"/>
    <property type="match status" value="1"/>
</dbReference>
<feature type="compositionally biased region" description="Low complexity" evidence="7">
    <location>
        <begin position="32"/>
        <end position="48"/>
    </location>
</feature>
<dbReference type="GO" id="GO:0008233">
    <property type="term" value="F:peptidase activity"/>
    <property type="evidence" value="ECO:0007669"/>
    <property type="project" value="UniProtKB-KW"/>
</dbReference>
<dbReference type="PRINTS" id="PR00839">
    <property type="entry name" value="V8PROTEASE"/>
</dbReference>
<evidence type="ECO:0000256" key="3">
    <source>
        <dbReference type="ARBA" id="ARBA00022729"/>
    </source>
</evidence>
<evidence type="ECO:0000259" key="8">
    <source>
        <dbReference type="Pfam" id="PF00089"/>
    </source>
</evidence>
<dbReference type="PROSITE" id="PS00673">
    <property type="entry name" value="V8_SER"/>
    <property type="match status" value="1"/>
</dbReference>
<dbReference type="PANTHER" id="PTHR15462:SF8">
    <property type="entry name" value="SERINE PROTEASE"/>
    <property type="match status" value="1"/>
</dbReference>
<dbReference type="GO" id="GO:0006508">
    <property type="term" value="P:proteolysis"/>
    <property type="evidence" value="ECO:0007669"/>
    <property type="project" value="UniProtKB-KW"/>
</dbReference>
<evidence type="ECO:0000256" key="5">
    <source>
        <dbReference type="ARBA" id="ARBA00022825"/>
    </source>
</evidence>
<keyword evidence="3" id="KW-0732">Signal</keyword>
<dbReference type="InterPro" id="IPR043504">
    <property type="entry name" value="Peptidase_S1_PA_chymotrypsin"/>
</dbReference>
<dbReference type="RefSeq" id="WP_072811793.1">
    <property type="nucleotide sequence ID" value="NZ_JAHWLX010000084.1"/>
</dbReference>
<gene>
    <name evidence="9" type="ORF">F8M49_29510</name>
</gene>
<comment type="similarity">
    <text evidence="1 6">Belongs to the peptidase S1B family.</text>
</comment>
<reference evidence="9 10" key="1">
    <citation type="submission" date="2019-10" db="EMBL/GenBank/DDBJ databases">
        <title>Draft Genome Assembly of Rhodococcus zopfii DSM44189.</title>
        <authorList>
            <person name="Sutton J.M."/>
            <person name="Akob D.M."/>
            <person name="Bushman T.J."/>
        </authorList>
    </citation>
    <scope>NUCLEOTIDE SEQUENCE [LARGE SCALE GENOMIC DNA]</scope>
    <source>
        <strain evidence="9 10">DSM 44189</strain>
    </source>
</reference>
<dbReference type="Pfam" id="PF00089">
    <property type="entry name" value="Trypsin"/>
    <property type="match status" value="1"/>
</dbReference>
<feature type="domain" description="Peptidase S1" evidence="8">
    <location>
        <begin position="135"/>
        <end position="267"/>
    </location>
</feature>
<keyword evidence="10" id="KW-1185">Reference proteome</keyword>